<dbReference type="InterPro" id="IPR017896">
    <property type="entry name" value="4Fe4S_Fe-S-bd"/>
</dbReference>
<dbReference type="Pfam" id="PF13486">
    <property type="entry name" value="Dehalogenase"/>
    <property type="match status" value="1"/>
</dbReference>
<accession>A0A2P5P522</accession>
<dbReference type="InterPro" id="IPR006311">
    <property type="entry name" value="TAT_signal"/>
</dbReference>
<evidence type="ECO:0000256" key="7">
    <source>
        <dbReference type="ARBA" id="ARBA00023014"/>
    </source>
</evidence>
<dbReference type="InterPro" id="IPR012832">
    <property type="entry name" value="RDH"/>
</dbReference>
<proteinExistence type="predicted"/>
<evidence type="ECO:0000313" key="11">
    <source>
        <dbReference type="Proteomes" id="UP000235653"/>
    </source>
</evidence>
<keyword evidence="2" id="KW-1003">Cell membrane</keyword>
<name>A0A2P5P522_9CHLR</name>
<keyword evidence="8" id="KW-0472">Membrane</keyword>
<evidence type="ECO:0000256" key="2">
    <source>
        <dbReference type="ARBA" id="ARBA00022475"/>
    </source>
</evidence>
<dbReference type="NCBIfam" id="TIGR02486">
    <property type="entry name" value="RDH"/>
    <property type="match status" value="1"/>
</dbReference>
<reference evidence="10 11" key="1">
    <citation type="journal article" date="2017" name="ISME J.">
        <title>Grape pomace compost harbors organohalide-respiring Dehalogenimonas species with novel reductive dehalogenase genes.</title>
        <authorList>
            <person name="Yang Y."/>
            <person name="Higgins S.A."/>
            <person name="Yan J."/>
            <person name="Simsir B."/>
            <person name="Chourey K."/>
            <person name="Iyer R."/>
            <person name="Hettich R.L."/>
            <person name="Baldwin B."/>
            <person name="Ogles D.M."/>
            <person name="Loffler F.E."/>
        </authorList>
    </citation>
    <scope>NUCLEOTIDE SEQUENCE [LARGE SCALE GENOMIC DNA]</scope>
    <source>
        <strain evidence="10 11">GP</strain>
    </source>
</reference>
<dbReference type="SUPFAM" id="SSF46548">
    <property type="entry name" value="alpha-helical ferredoxin"/>
    <property type="match status" value="1"/>
</dbReference>
<comment type="subcellular location">
    <subcellularLocation>
        <location evidence="1">Cell membrane</location>
    </subcellularLocation>
</comment>
<evidence type="ECO:0000256" key="3">
    <source>
        <dbReference type="ARBA" id="ARBA00022485"/>
    </source>
</evidence>
<dbReference type="PROSITE" id="PS51318">
    <property type="entry name" value="TAT"/>
    <property type="match status" value="1"/>
</dbReference>
<evidence type="ECO:0000256" key="1">
    <source>
        <dbReference type="ARBA" id="ARBA00004236"/>
    </source>
</evidence>
<dbReference type="AlphaFoldDB" id="A0A2P5P522"/>
<keyword evidence="7" id="KW-0411">Iron-sulfur</keyword>
<dbReference type="PROSITE" id="PS51379">
    <property type="entry name" value="4FE4S_FER_2"/>
    <property type="match status" value="1"/>
</dbReference>
<dbReference type="GO" id="GO:0051539">
    <property type="term" value="F:4 iron, 4 sulfur cluster binding"/>
    <property type="evidence" value="ECO:0007669"/>
    <property type="project" value="UniProtKB-KW"/>
</dbReference>
<protein>
    <submittedName>
        <fullName evidence="10">Reductive dehalogenase</fullName>
    </submittedName>
</protein>
<organism evidence="10 11">
    <name type="scientific">Dehalogenimonas etheniformans</name>
    <dbReference type="NCBI Taxonomy" id="1536648"/>
    <lineage>
        <taxon>Bacteria</taxon>
        <taxon>Bacillati</taxon>
        <taxon>Chloroflexota</taxon>
        <taxon>Dehalococcoidia</taxon>
        <taxon>Dehalococcoidales</taxon>
        <taxon>Dehalococcoidaceae</taxon>
        <taxon>Dehalogenimonas</taxon>
    </lineage>
</organism>
<comment type="cofactor">
    <cofactor evidence="9">
        <name>corrinoid</name>
        <dbReference type="ChEBI" id="CHEBI:33913"/>
    </cofactor>
</comment>
<keyword evidence="11" id="KW-1185">Reference proteome</keyword>
<dbReference type="InterPro" id="IPR017900">
    <property type="entry name" value="4Fe4S_Fe_S_CS"/>
</dbReference>
<evidence type="ECO:0000256" key="9">
    <source>
        <dbReference type="ARBA" id="ARBA00029374"/>
    </source>
</evidence>
<evidence type="ECO:0000256" key="8">
    <source>
        <dbReference type="ARBA" id="ARBA00023136"/>
    </source>
</evidence>
<keyword evidence="4" id="KW-0479">Metal-binding</keyword>
<evidence type="ECO:0000256" key="6">
    <source>
        <dbReference type="ARBA" id="ARBA00023004"/>
    </source>
</evidence>
<dbReference type="GO" id="GO:0005886">
    <property type="term" value="C:plasma membrane"/>
    <property type="evidence" value="ECO:0007669"/>
    <property type="project" value="UniProtKB-SubCell"/>
</dbReference>
<evidence type="ECO:0000313" key="10">
    <source>
        <dbReference type="EMBL" id="PPD57385.1"/>
    </source>
</evidence>
<keyword evidence="5" id="KW-0732">Signal</keyword>
<dbReference type="GO" id="GO:0046872">
    <property type="term" value="F:metal ion binding"/>
    <property type="evidence" value="ECO:0007669"/>
    <property type="project" value="UniProtKB-KW"/>
</dbReference>
<dbReference type="RefSeq" id="WP_102331581.1">
    <property type="nucleotide sequence ID" value="NZ_CP058566.2"/>
</dbReference>
<dbReference type="OrthoDB" id="9803192at2"/>
<comment type="caution">
    <text evidence="10">The sequence shown here is derived from an EMBL/GenBank/DDBJ whole genome shotgun (WGS) entry which is preliminary data.</text>
</comment>
<gene>
    <name evidence="10" type="ORF">JP09_010125</name>
</gene>
<sequence>MSKFHSTLTRRAFMKALGFGAATVGGASLVAPVYHDIDELTSSSTELRKRAWWVKEVDEPTVDIDWDIMKRHHSFHSTQSGAIIARYLGLAEYTALINQQTEAKKQQILKNEPGLTLRDQALNNASRGVGFTALDTDKFIDKRLAVIQTPSDLGVPRWEGTPEENLKMMEAAMAHFGASNIGAAALEGNHQKLLATHGRQSIAQTYFPYEGKTTWPPTETFVQPMKLVNDSKFSYDAATQVTSIPDHGVYTLSYTVPQSHEAFRTTPNSAIFSAANITRYRLRENIRACTQMFIRGLGYQHMNDEPYGAMPGIAGAVLSGLAENGRHSIMAISPEHGSSVGLFELYSDLPMAHTKPVDAGIWRFCQSCGICADHCPSASIEPKGGREISYEPYASSVNPKHPPLPGWGFNPVGEGEAEYYKLGRKTYWSDGITCAAFRAPLSNGCQLCFGVCVFNSQYGALVHDVVRGTLATTSLFNGFFAQMDTTFGFGLKQGEAKEEWWDMSLPSYGYSTALGAKHGGYK</sequence>
<keyword evidence="3" id="KW-0004">4Fe-4S</keyword>
<evidence type="ECO:0000256" key="4">
    <source>
        <dbReference type="ARBA" id="ARBA00022723"/>
    </source>
</evidence>
<evidence type="ECO:0000256" key="5">
    <source>
        <dbReference type="ARBA" id="ARBA00022729"/>
    </source>
</evidence>
<dbReference type="Proteomes" id="UP000235653">
    <property type="component" value="Unassembled WGS sequence"/>
</dbReference>
<dbReference type="EMBL" id="JQAN02000014">
    <property type="protein sequence ID" value="PPD57385.1"/>
    <property type="molecule type" value="Genomic_DNA"/>
</dbReference>
<dbReference type="InterPro" id="IPR028894">
    <property type="entry name" value="RDH_dom"/>
</dbReference>
<dbReference type="PROSITE" id="PS00198">
    <property type="entry name" value="4FE4S_FER_1"/>
    <property type="match status" value="1"/>
</dbReference>
<keyword evidence="6" id="KW-0408">Iron</keyword>